<gene>
    <name evidence="2" type="ORF">E6O75_ATG05351</name>
</gene>
<proteinExistence type="predicted"/>
<feature type="region of interest" description="Disordered" evidence="1">
    <location>
        <begin position="562"/>
        <end position="648"/>
    </location>
</feature>
<comment type="caution">
    <text evidence="2">The sequence shown here is derived from an EMBL/GenBank/DDBJ whole genome shotgun (WGS) entry which is preliminary data.</text>
</comment>
<name>A0A4Z1NX42_9PEZI</name>
<feature type="region of interest" description="Disordered" evidence="1">
    <location>
        <begin position="295"/>
        <end position="338"/>
    </location>
</feature>
<feature type="compositionally biased region" description="Acidic residues" evidence="1">
    <location>
        <begin position="301"/>
        <end position="313"/>
    </location>
</feature>
<feature type="compositionally biased region" description="Polar residues" evidence="1">
    <location>
        <begin position="709"/>
        <end position="726"/>
    </location>
</feature>
<feature type="region of interest" description="Disordered" evidence="1">
    <location>
        <begin position="709"/>
        <end position="756"/>
    </location>
</feature>
<dbReference type="EMBL" id="SNSC02000010">
    <property type="protein sequence ID" value="TID20587.1"/>
    <property type="molecule type" value="Genomic_DNA"/>
</dbReference>
<keyword evidence="3" id="KW-1185">Reference proteome</keyword>
<accession>A0A4Z1NX42</accession>
<sequence>MEELLTYYPEHVLHWPGLAILYNHYRFRLTNSIFEDTFQYVKTVRGDHIDISKRSFRRATKRTGMQILNGYDAGSFDGHMQPLSEAVQASGQSLEAFLESILWTTPKGIALQPVVPLSDVGSTVLTHPVGQFSSRVVAAMQNQTSPHPPNKHGITSLPIIKRCLHGSPEVDETMRETISLNYYPVHLPEKFVIQHYYAQLIHEPLLYVLIKYSGNAIAHMVPAEVCPDQTHAGFKTFAAKLRKRQQMALGQRGERREILWKGMTKIVYGEAYGKLKKEYQEERICGGYGGVRAPAKRKDYEEEEENENEDEDETSRPAPSGKRRRTKKGKFGGQQGMNVMNAYATSRPSTYGGTHLPTPSFLSTLATPSMQRTQIPWAAGITQQELGFHAPTTFQNNPPSRTFTAARLNTGLESVYDRPAAQYYDQQIGSSGQQPTFQGPNYNTFDFSAGDDPQYHSTSDLFGHSQYDNPQPSNGVGENDMGFNSFPRNHDAAPQFIHPSIKGNIVEEEHFGEDAIVLPEITLEDWDQMINFENYGHQHTPTTVSITPIALNDLANSAVQFPPPYPNPNIHHATEPQYPTIPIPTPPHLSNTEISQVSPQPPPPNQYREPSFQSAPHKSPPYQQEQERYESIPPPSIDDNEIYGGETTPTKFEDLIDEFYATNADVDIHVDINIELEPPSKATSDKEHHGSNDAINAGNIGKWFNATQHPDETISNNETIPQTNLDNPMEREGKKRNASITSTDSLASLFGEETGR</sequence>
<organism evidence="2 3">
    <name type="scientific">Venturia nashicola</name>
    <dbReference type="NCBI Taxonomy" id="86259"/>
    <lineage>
        <taxon>Eukaryota</taxon>
        <taxon>Fungi</taxon>
        <taxon>Dikarya</taxon>
        <taxon>Ascomycota</taxon>
        <taxon>Pezizomycotina</taxon>
        <taxon>Dothideomycetes</taxon>
        <taxon>Pleosporomycetidae</taxon>
        <taxon>Venturiales</taxon>
        <taxon>Venturiaceae</taxon>
        <taxon>Venturia</taxon>
    </lineage>
</organism>
<evidence type="ECO:0000256" key="1">
    <source>
        <dbReference type="SAM" id="MobiDB-lite"/>
    </source>
</evidence>
<feature type="compositionally biased region" description="Polar residues" evidence="1">
    <location>
        <begin position="612"/>
        <end position="624"/>
    </location>
</feature>
<protein>
    <submittedName>
        <fullName evidence="2">Uncharacterized protein</fullName>
    </submittedName>
</protein>
<feature type="region of interest" description="Disordered" evidence="1">
    <location>
        <begin position="449"/>
        <end position="477"/>
    </location>
</feature>
<evidence type="ECO:0000313" key="3">
    <source>
        <dbReference type="Proteomes" id="UP000298493"/>
    </source>
</evidence>
<dbReference type="AlphaFoldDB" id="A0A4Z1NX42"/>
<reference evidence="2 3" key="1">
    <citation type="submission" date="2019-04" db="EMBL/GenBank/DDBJ databases">
        <title>High contiguity whole genome sequence and gene annotation resource for two Venturia nashicola isolates.</title>
        <authorList>
            <person name="Prokchorchik M."/>
            <person name="Won K."/>
            <person name="Lee Y."/>
            <person name="Choi E.D."/>
            <person name="Segonzac C."/>
            <person name="Sohn K.H."/>
        </authorList>
    </citation>
    <scope>NUCLEOTIDE SEQUENCE [LARGE SCALE GENOMIC DNA]</scope>
    <source>
        <strain evidence="2 3">PRI2</strain>
    </source>
</reference>
<evidence type="ECO:0000313" key="2">
    <source>
        <dbReference type="EMBL" id="TID20587.1"/>
    </source>
</evidence>
<feature type="compositionally biased region" description="Basic residues" evidence="1">
    <location>
        <begin position="321"/>
        <end position="330"/>
    </location>
</feature>
<dbReference type="Proteomes" id="UP000298493">
    <property type="component" value="Unassembled WGS sequence"/>
</dbReference>
<feature type="compositionally biased region" description="Polar residues" evidence="1">
    <location>
        <begin position="455"/>
        <end position="476"/>
    </location>
</feature>